<dbReference type="SUPFAM" id="SSF47413">
    <property type="entry name" value="lambda repressor-like DNA-binding domains"/>
    <property type="match status" value="1"/>
</dbReference>
<feature type="domain" description="HTH cro/C1-type" evidence="2">
    <location>
        <begin position="36"/>
        <end position="86"/>
    </location>
</feature>
<feature type="region of interest" description="Disordered" evidence="1">
    <location>
        <begin position="281"/>
        <end position="313"/>
    </location>
</feature>
<proteinExistence type="predicted"/>
<reference evidence="3 4" key="1">
    <citation type="submission" date="2020-08" db="EMBL/GenBank/DDBJ databases">
        <title>Sequencing the genomes of 1000 actinobacteria strains.</title>
        <authorList>
            <person name="Klenk H.-P."/>
        </authorList>
    </citation>
    <scope>NUCLEOTIDE SEQUENCE [LARGE SCALE GENOMIC DNA]</scope>
    <source>
        <strain evidence="3 4">DSM 41827</strain>
    </source>
</reference>
<dbReference type="RefSeq" id="WP_182778139.1">
    <property type="nucleotide sequence ID" value="NZ_BAAAHW010000025.1"/>
</dbReference>
<dbReference type="AlphaFoldDB" id="A0A7W3RQ26"/>
<dbReference type="PROSITE" id="PS50943">
    <property type="entry name" value="HTH_CROC1"/>
    <property type="match status" value="1"/>
</dbReference>
<dbReference type="InterPro" id="IPR010982">
    <property type="entry name" value="Lambda_DNA-bd_dom_sf"/>
</dbReference>
<evidence type="ECO:0000313" key="3">
    <source>
        <dbReference type="EMBL" id="MBA9057990.1"/>
    </source>
</evidence>
<accession>A0A7W3RQ26</accession>
<name>A0A7W3RQ26_STRMR</name>
<evidence type="ECO:0000256" key="1">
    <source>
        <dbReference type="SAM" id="MobiDB-lite"/>
    </source>
</evidence>
<sequence length="313" mass="35009">MTGSAHLRELGEFLKHRRGELTPAQVGLPERGHTQRRVQGLRREEVAELAAISTDYYVRIEQGRLAPSPPVLDSLARELRLDGDQRTYVEGLVSQAAPAARRKTPRRAARPGVHPHLARLLGQLSDTPAIVFGPRLDILAWNPLAAELLCDFAAVPESERNYVRMVFTDPMMREIYPEWEDVARTCVEVLRMEAGTNPTDPALTALVGELSVADQQFRVWWAEHRVAHQDFGSKRITHSVVGDLTLDWDSFRYAGAPEQQLVLWSAEPGTPDAERLTDLARATAPRHGPGPVTTPITRGGPGDDYDWSVRRRR</sequence>
<dbReference type="Pfam" id="PF13560">
    <property type="entry name" value="HTH_31"/>
    <property type="match status" value="1"/>
</dbReference>
<protein>
    <submittedName>
        <fullName evidence="3">Transcriptional regulator with XRE-family HTH domain</fullName>
    </submittedName>
</protein>
<dbReference type="InterPro" id="IPR041413">
    <property type="entry name" value="MLTR_LBD"/>
</dbReference>
<dbReference type="EMBL" id="JACJIJ010000002">
    <property type="protein sequence ID" value="MBA9057990.1"/>
    <property type="molecule type" value="Genomic_DNA"/>
</dbReference>
<dbReference type="GO" id="GO:0003677">
    <property type="term" value="F:DNA binding"/>
    <property type="evidence" value="ECO:0007669"/>
    <property type="project" value="InterPro"/>
</dbReference>
<evidence type="ECO:0000259" key="2">
    <source>
        <dbReference type="PROSITE" id="PS50943"/>
    </source>
</evidence>
<dbReference type="PANTHER" id="PTHR35010:SF2">
    <property type="entry name" value="BLL4672 PROTEIN"/>
    <property type="match status" value="1"/>
</dbReference>
<dbReference type="Proteomes" id="UP000577386">
    <property type="component" value="Unassembled WGS sequence"/>
</dbReference>
<gene>
    <name evidence="3" type="ORF">HDA42_007168</name>
</gene>
<dbReference type="Pfam" id="PF17765">
    <property type="entry name" value="MLTR_LBD"/>
    <property type="match status" value="1"/>
</dbReference>
<dbReference type="Gene3D" id="3.30.450.180">
    <property type="match status" value="1"/>
</dbReference>
<organism evidence="3 4">
    <name type="scientific">Streptomyces murinus</name>
    <dbReference type="NCBI Taxonomy" id="33900"/>
    <lineage>
        <taxon>Bacteria</taxon>
        <taxon>Bacillati</taxon>
        <taxon>Actinomycetota</taxon>
        <taxon>Actinomycetes</taxon>
        <taxon>Kitasatosporales</taxon>
        <taxon>Streptomycetaceae</taxon>
        <taxon>Streptomyces</taxon>
    </lineage>
</organism>
<dbReference type="GeneID" id="93978437"/>
<dbReference type="Gene3D" id="1.10.260.40">
    <property type="entry name" value="lambda repressor-like DNA-binding domains"/>
    <property type="match status" value="1"/>
</dbReference>
<evidence type="ECO:0000313" key="4">
    <source>
        <dbReference type="Proteomes" id="UP000577386"/>
    </source>
</evidence>
<dbReference type="SMART" id="SM00530">
    <property type="entry name" value="HTH_XRE"/>
    <property type="match status" value="1"/>
</dbReference>
<keyword evidence="4" id="KW-1185">Reference proteome</keyword>
<dbReference type="InterPro" id="IPR001387">
    <property type="entry name" value="Cro/C1-type_HTH"/>
</dbReference>
<dbReference type="CDD" id="cd00093">
    <property type="entry name" value="HTH_XRE"/>
    <property type="match status" value="1"/>
</dbReference>
<comment type="caution">
    <text evidence="3">The sequence shown here is derived from an EMBL/GenBank/DDBJ whole genome shotgun (WGS) entry which is preliminary data.</text>
</comment>
<dbReference type="PANTHER" id="PTHR35010">
    <property type="entry name" value="BLL4672 PROTEIN-RELATED"/>
    <property type="match status" value="1"/>
</dbReference>